<reference evidence="1" key="1">
    <citation type="submission" date="2022-01" db="EMBL/GenBank/DDBJ databases">
        <title>Paenibacillus spongiae sp. nov., isolated from marine sponge.</title>
        <authorList>
            <person name="Li Z."/>
            <person name="Zhang M."/>
        </authorList>
    </citation>
    <scope>NUCLEOTIDE SEQUENCE</scope>
    <source>
        <strain evidence="1">PHS-Z3</strain>
    </source>
</reference>
<keyword evidence="2" id="KW-1185">Reference proteome</keyword>
<dbReference type="EMBL" id="CP091430">
    <property type="protein sequence ID" value="UVI28022.1"/>
    <property type="molecule type" value="Genomic_DNA"/>
</dbReference>
<evidence type="ECO:0000313" key="2">
    <source>
        <dbReference type="Proteomes" id="UP001057877"/>
    </source>
</evidence>
<protein>
    <submittedName>
        <fullName evidence="1">Sugar phosphate isomerase/epimerase</fullName>
    </submittedName>
</protein>
<dbReference type="GO" id="GO:0016853">
    <property type="term" value="F:isomerase activity"/>
    <property type="evidence" value="ECO:0007669"/>
    <property type="project" value="UniProtKB-KW"/>
</dbReference>
<dbReference type="Proteomes" id="UP001057877">
    <property type="component" value="Chromosome"/>
</dbReference>
<proteinExistence type="predicted"/>
<dbReference type="Gene3D" id="3.20.20.150">
    <property type="entry name" value="Divalent-metal-dependent TIM barrel enzymes"/>
    <property type="match status" value="1"/>
</dbReference>
<sequence length="298" mass="35848">MNRFLIGQYGMFDDKKYKRDFKRAFYGIEACLFEREEDFNKLIRESEAHSFQIGIHFPLRAGRAPLRDALFLSQDEAVREAAFELVHQELAYLAAAKPAYILFHYPKPVLLDHRVDWSAWRFADPAEYVYDTDYTYAEFTEKSDRLFQWLSDRSQEYDFVPVLEFDALHEYVYRTNLLEELLAKYPRIKLCLDTGRLFLQDKCDPFFDARHVIRKFARYAEVIHLWNLQFTDRIEHYHYPVLPEQSPEEGWAPIEAYLTIIREENNHVKIQFEHRSDLIRDDDLERCYAWVDQLLSRS</sequence>
<accession>A0ABY5S2D1</accession>
<dbReference type="InterPro" id="IPR036237">
    <property type="entry name" value="Xyl_isomerase-like_sf"/>
</dbReference>
<gene>
    <name evidence="1" type="ORF">L1F29_21515</name>
</gene>
<name>A0ABY5S2D1_9BACL</name>
<dbReference type="RefSeq" id="WP_258384110.1">
    <property type="nucleotide sequence ID" value="NZ_CP091430.1"/>
</dbReference>
<dbReference type="SUPFAM" id="SSF51658">
    <property type="entry name" value="Xylose isomerase-like"/>
    <property type="match status" value="1"/>
</dbReference>
<organism evidence="1 2">
    <name type="scientific">Paenibacillus spongiae</name>
    <dbReference type="NCBI Taxonomy" id="2909671"/>
    <lineage>
        <taxon>Bacteria</taxon>
        <taxon>Bacillati</taxon>
        <taxon>Bacillota</taxon>
        <taxon>Bacilli</taxon>
        <taxon>Bacillales</taxon>
        <taxon>Paenibacillaceae</taxon>
        <taxon>Paenibacillus</taxon>
    </lineage>
</organism>
<evidence type="ECO:0000313" key="1">
    <source>
        <dbReference type="EMBL" id="UVI28022.1"/>
    </source>
</evidence>
<keyword evidence="1" id="KW-0413">Isomerase</keyword>